<dbReference type="AlphaFoldDB" id="A0A1H1FRK6"/>
<sequence length="82" mass="8517">MLASLSDFGDLADALRGPARIVIAVTVTLLVLSAFSVFVGGLSAAAEVVLLLATIINVVALIAAVGVLLVCRRNDRRREGQN</sequence>
<proteinExistence type="predicted"/>
<organism evidence="3 4">
    <name type="scientific">Halopelagius longus</name>
    <dbReference type="NCBI Taxonomy" id="1236180"/>
    <lineage>
        <taxon>Archaea</taxon>
        <taxon>Methanobacteriati</taxon>
        <taxon>Methanobacteriota</taxon>
        <taxon>Stenosarchaea group</taxon>
        <taxon>Halobacteria</taxon>
        <taxon>Halobacteriales</taxon>
        <taxon>Haloferacaceae</taxon>
    </lineage>
</organism>
<keyword evidence="1" id="KW-0812">Transmembrane</keyword>
<reference evidence="4" key="1">
    <citation type="submission" date="2016-10" db="EMBL/GenBank/DDBJ databases">
        <authorList>
            <person name="Varghese N."/>
            <person name="Submissions S."/>
        </authorList>
    </citation>
    <scope>NUCLEOTIDE SEQUENCE [LARGE SCALE GENOMIC DNA]</scope>
    <source>
        <strain evidence="4">CGMCC 1.12397</strain>
    </source>
</reference>
<dbReference type="EMBL" id="QQST01000002">
    <property type="protein sequence ID" value="RDI70198.1"/>
    <property type="molecule type" value="Genomic_DNA"/>
</dbReference>
<dbReference type="Proteomes" id="UP000255421">
    <property type="component" value="Unassembled WGS sequence"/>
</dbReference>
<gene>
    <name evidence="2" type="ORF">DWB78_16420</name>
    <name evidence="3" type="ORF">SAMN05216278_3369</name>
</gene>
<evidence type="ECO:0000313" key="4">
    <source>
        <dbReference type="Proteomes" id="UP000199289"/>
    </source>
</evidence>
<dbReference type="Proteomes" id="UP000199289">
    <property type="component" value="Unassembled WGS sequence"/>
</dbReference>
<evidence type="ECO:0000313" key="2">
    <source>
        <dbReference type="EMBL" id="RDI70198.1"/>
    </source>
</evidence>
<protein>
    <submittedName>
        <fullName evidence="3">Uncharacterized protein</fullName>
    </submittedName>
</protein>
<dbReference type="EMBL" id="FNKQ01000004">
    <property type="protein sequence ID" value="SDR03495.1"/>
    <property type="molecule type" value="Genomic_DNA"/>
</dbReference>
<evidence type="ECO:0000256" key="1">
    <source>
        <dbReference type="SAM" id="Phobius"/>
    </source>
</evidence>
<keyword evidence="5" id="KW-1185">Reference proteome</keyword>
<keyword evidence="1" id="KW-1133">Transmembrane helix</keyword>
<accession>A0A1H1FRK6</accession>
<keyword evidence="1" id="KW-0472">Membrane</keyword>
<evidence type="ECO:0000313" key="5">
    <source>
        <dbReference type="Proteomes" id="UP000255421"/>
    </source>
</evidence>
<feature type="transmembrane region" description="Helical" evidence="1">
    <location>
        <begin position="21"/>
        <end position="42"/>
    </location>
</feature>
<reference evidence="3" key="2">
    <citation type="submission" date="2016-10" db="EMBL/GenBank/DDBJ databases">
        <authorList>
            <person name="de Groot N.N."/>
        </authorList>
    </citation>
    <scope>NUCLEOTIDE SEQUENCE [LARGE SCALE GENOMIC DNA]</scope>
    <source>
        <strain evidence="3">CGMCC 1.12397</strain>
    </source>
</reference>
<name>A0A1H1FRK6_9EURY</name>
<reference evidence="2 5" key="3">
    <citation type="submission" date="2018-07" db="EMBL/GenBank/DDBJ databases">
        <title>Genome sequence of extremly halophilic archaeon Halopelagius longus strain BC12-B1.</title>
        <authorList>
            <person name="Zhang X."/>
        </authorList>
    </citation>
    <scope>NUCLEOTIDE SEQUENCE [LARGE SCALE GENOMIC DNA]</scope>
    <source>
        <strain evidence="2 5">BC12-B1</strain>
    </source>
</reference>
<feature type="transmembrane region" description="Helical" evidence="1">
    <location>
        <begin position="48"/>
        <end position="71"/>
    </location>
</feature>
<evidence type="ECO:0000313" key="3">
    <source>
        <dbReference type="EMBL" id="SDR03495.1"/>
    </source>
</evidence>